<gene>
    <name evidence="4" type="ORF">QCO44_06525</name>
</gene>
<accession>A0ABV3X678</accession>
<dbReference type="PANTHER" id="PTHR34216">
    <property type="match status" value="1"/>
</dbReference>
<feature type="domain" description="NodB homology" evidence="3">
    <location>
        <begin position="96"/>
        <end position="268"/>
    </location>
</feature>
<dbReference type="EC" id="3.-.-.-" evidence="4"/>
<dbReference type="InterPro" id="IPR051398">
    <property type="entry name" value="Polysacch_Deacetylase"/>
</dbReference>
<evidence type="ECO:0000256" key="1">
    <source>
        <dbReference type="ARBA" id="ARBA00004613"/>
    </source>
</evidence>
<organism evidence="4 5">
    <name type="scientific">Selenomonas sputigena</name>
    <dbReference type="NCBI Taxonomy" id="69823"/>
    <lineage>
        <taxon>Bacteria</taxon>
        <taxon>Bacillati</taxon>
        <taxon>Bacillota</taxon>
        <taxon>Negativicutes</taxon>
        <taxon>Selenomonadales</taxon>
        <taxon>Selenomonadaceae</taxon>
        <taxon>Selenomonas</taxon>
    </lineage>
</organism>
<dbReference type="RefSeq" id="WP_368847021.1">
    <property type="nucleotide sequence ID" value="NZ_CP194411.1"/>
</dbReference>
<evidence type="ECO:0000259" key="3">
    <source>
        <dbReference type="PROSITE" id="PS51677"/>
    </source>
</evidence>
<evidence type="ECO:0000313" key="4">
    <source>
        <dbReference type="EMBL" id="MEX5285295.1"/>
    </source>
</evidence>
<dbReference type="GO" id="GO:0016787">
    <property type="term" value="F:hydrolase activity"/>
    <property type="evidence" value="ECO:0007669"/>
    <property type="project" value="UniProtKB-KW"/>
</dbReference>
<evidence type="ECO:0000256" key="2">
    <source>
        <dbReference type="ARBA" id="ARBA00022729"/>
    </source>
</evidence>
<protein>
    <submittedName>
        <fullName evidence="4">Polysaccharide deacetylase family protein</fullName>
        <ecNumber evidence="4">3.-.-.-</ecNumber>
    </submittedName>
</protein>
<keyword evidence="2" id="KW-0732">Signal</keyword>
<comment type="caution">
    <text evidence="4">The sequence shown here is derived from an EMBL/GenBank/DDBJ whole genome shotgun (WGS) entry which is preliminary data.</text>
</comment>
<dbReference type="Proteomes" id="UP001559623">
    <property type="component" value="Unassembled WGS sequence"/>
</dbReference>
<dbReference type="CDD" id="cd10918">
    <property type="entry name" value="CE4_NodB_like_5s_6s"/>
    <property type="match status" value="1"/>
</dbReference>
<dbReference type="Gene3D" id="3.20.20.370">
    <property type="entry name" value="Glycoside hydrolase/deacetylase"/>
    <property type="match status" value="1"/>
</dbReference>
<dbReference type="PANTHER" id="PTHR34216:SF3">
    <property type="entry name" value="POLY-BETA-1,6-N-ACETYL-D-GLUCOSAMINE N-DEACETYLASE"/>
    <property type="match status" value="1"/>
</dbReference>
<reference evidence="4 5" key="1">
    <citation type="submission" date="2023-04" db="EMBL/GenBank/DDBJ databases">
        <title>Genome Sequence of Selenomonas sputigena ATCC 33150.</title>
        <authorList>
            <person name="Miller D.P."/>
            <person name="Anvari S."/>
            <person name="Polson S.W."/>
            <person name="Macdonald M."/>
            <person name="Mcdowell J.V."/>
        </authorList>
    </citation>
    <scope>NUCLEOTIDE SEQUENCE [LARGE SCALE GENOMIC DNA]</scope>
    <source>
        <strain evidence="4 5">ATCC 33150</strain>
    </source>
</reference>
<comment type="subcellular location">
    <subcellularLocation>
        <location evidence="1">Secreted</location>
    </subcellularLocation>
</comment>
<dbReference type="InterPro" id="IPR011330">
    <property type="entry name" value="Glyco_hydro/deAcase_b/a-brl"/>
</dbReference>
<evidence type="ECO:0000313" key="5">
    <source>
        <dbReference type="Proteomes" id="UP001559623"/>
    </source>
</evidence>
<name>A0ABV3X678_9FIRM</name>
<sequence>MGKRLLRIFLVLWLVLLPLLAAGTGDIRARISQDVEQGPKVRILNYHMVDNRELSLAVTPKDFERQMVWLKNNGFETITPAELHAALTEGAELPAKPVLITFDDGYVDNYEKAYPILKKYGLKATVLVVAGFISKKKGYLTWDQLREMEANGISVEGHTMTHRALTDLSDDEAKEELAASKRLIEEKLGKTVTCFAYPTGAYNLHIASLVQEAGYKMAFTVRYGNTDRASNLYALDRIPIFHTENTERSFQERMRYLPAFERFGWVKR</sequence>
<dbReference type="InterPro" id="IPR002509">
    <property type="entry name" value="NODB_dom"/>
</dbReference>
<proteinExistence type="predicted"/>
<keyword evidence="5" id="KW-1185">Reference proteome</keyword>
<keyword evidence="4" id="KW-0378">Hydrolase</keyword>
<dbReference type="Pfam" id="PF01522">
    <property type="entry name" value="Polysacc_deac_1"/>
    <property type="match status" value="1"/>
</dbReference>
<dbReference type="PROSITE" id="PS51677">
    <property type="entry name" value="NODB"/>
    <property type="match status" value="1"/>
</dbReference>
<dbReference type="EMBL" id="JARVLH010000003">
    <property type="protein sequence ID" value="MEX5285295.1"/>
    <property type="molecule type" value="Genomic_DNA"/>
</dbReference>
<dbReference type="SUPFAM" id="SSF88713">
    <property type="entry name" value="Glycoside hydrolase/deacetylase"/>
    <property type="match status" value="1"/>
</dbReference>